<keyword evidence="3" id="KW-1185">Reference proteome</keyword>
<dbReference type="AlphaFoldDB" id="R9P9B6"/>
<dbReference type="Proteomes" id="UP000014071">
    <property type="component" value="Unassembled WGS sequence"/>
</dbReference>
<dbReference type="HOGENOM" id="CLU_842320_0_0_1"/>
<feature type="compositionally biased region" description="Polar residues" evidence="1">
    <location>
        <begin position="300"/>
        <end position="311"/>
    </location>
</feature>
<sequence>MQGEKRQSYNDSNRHDCRDRNCECTRAVLSKSNYSSEFGRSQNSGKYEISLLLFAVVYGVRIPPLPASVSQVEAAKAIINDRPPNELISPERLAKRLYHLAFLEGDPSRPHAIYHQLQSHAFYRMNIERYLHLKVMPIWKEVAQSRSKGSSVTIIAPVGPLKGGETATKEASLSILGKAPDTINDSANRLAGLAIFDDDKAYETYDGLVKDFWKNYASLFSRLYFTRLSEGRESDVVPTGKSLFSELSKDKTDAFKYLDRNRASSLYDSHYRMVFHTSAAELEPAMSNFDNDEMRRISNYLGSKPSSQGTLPGSDPGDRLGSSQFQDTEG</sequence>
<name>R9P9B6_PSEHS</name>
<gene>
    <name evidence="2" type="ORF">PHSY_005527</name>
</gene>
<dbReference type="GeneID" id="24110805"/>
<proteinExistence type="predicted"/>
<reference evidence="3" key="1">
    <citation type="journal article" date="2013" name="Genome Announc.">
        <title>Draft genome sequence of the basidiomycetous yeast-like fungus Pseudozyma hubeiensis SY62, which produces an abundant amount of the biosurfactant mannosylerythritol lipids.</title>
        <authorList>
            <person name="Konishi M."/>
            <person name="Hatada Y."/>
            <person name="Horiuchi J."/>
        </authorList>
    </citation>
    <scope>NUCLEOTIDE SEQUENCE [LARGE SCALE GENOMIC DNA]</scope>
    <source>
        <strain evidence="3">SY62</strain>
    </source>
</reference>
<feature type="compositionally biased region" description="Polar residues" evidence="1">
    <location>
        <begin position="321"/>
        <end position="330"/>
    </location>
</feature>
<protein>
    <submittedName>
        <fullName evidence="2">Uncharacterized protein</fullName>
    </submittedName>
</protein>
<evidence type="ECO:0000313" key="3">
    <source>
        <dbReference type="Proteomes" id="UP000014071"/>
    </source>
</evidence>
<feature type="region of interest" description="Disordered" evidence="1">
    <location>
        <begin position="299"/>
        <end position="330"/>
    </location>
</feature>
<dbReference type="RefSeq" id="XP_012191526.1">
    <property type="nucleotide sequence ID" value="XM_012336136.1"/>
</dbReference>
<organism evidence="2 3">
    <name type="scientific">Pseudozyma hubeiensis (strain SY62)</name>
    <name type="common">Yeast</name>
    <dbReference type="NCBI Taxonomy" id="1305764"/>
    <lineage>
        <taxon>Eukaryota</taxon>
        <taxon>Fungi</taxon>
        <taxon>Dikarya</taxon>
        <taxon>Basidiomycota</taxon>
        <taxon>Ustilaginomycotina</taxon>
        <taxon>Ustilaginomycetes</taxon>
        <taxon>Ustilaginales</taxon>
        <taxon>Ustilaginaceae</taxon>
        <taxon>Pseudozyma</taxon>
    </lineage>
</organism>
<accession>R9P9B6</accession>
<evidence type="ECO:0000313" key="2">
    <source>
        <dbReference type="EMBL" id="GAC97939.1"/>
    </source>
</evidence>
<dbReference type="EMBL" id="DF238814">
    <property type="protein sequence ID" value="GAC97939.1"/>
    <property type="molecule type" value="Genomic_DNA"/>
</dbReference>
<evidence type="ECO:0000256" key="1">
    <source>
        <dbReference type="SAM" id="MobiDB-lite"/>
    </source>
</evidence>
<dbReference type="eggNOG" id="ENOG502RDSQ">
    <property type="taxonomic scope" value="Eukaryota"/>
</dbReference>
<dbReference type="OrthoDB" id="2545620at2759"/>